<accession>A0ABT8HLX6</accession>
<evidence type="ECO:0000313" key="3">
    <source>
        <dbReference type="Proteomes" id="UP001172687"/>
    </source>
</evidence>
<evidence type="ECO:0000256" key="1">
    <source>
        <dbReference type="SAM" id="SignalP"/>
    </source>
</evidence>
<evidence type="ECO:0000313" key="2">
    <source>
        <dbReference type="EMBL" id="MDN4521763.1"/>
    </source>
</evidence>
<gene>
    <name evidence="2" type="ORF">QYF68_28645</name>
</gene>
<comment type="caution">
    <text evidence="2">The sequence shown here is derived from an EMBL/GenBank/DDBJ whole genome shotgun (WGS) entry which is preliminary data.</text>
</comment>
<keyword evidence="1" id="KW-0732">Signal</keyword>
<reference evidence="2" key="1">
    <citation type="submission" date="2023-07" db="EMBL/GenBank/DDBJ databases">
        <title>Degradation of tert-butanol by M. austroafricanum TBA100.</title>
        <authorList>
            <person name="Helbich S."/>
            <person name="Vainshtein Y."/>
        </authorList>
    </citation>
    <scope>NUCLEOTIDE SEQUENCE</scope>
    <source>
        <strain evidence="2">TBA100</strain>
    </source>
</reference>
<feature type="signal peptide" evidence="1">
    <location>
        <begin position="1"/>
        <end position="27"/>
    </location>
</feature>
<feature type="chain" id="PRO_5046587907" evidence="1">
    <location>
        <begin position="28"/>
        <end position="99"/>
    </location>
</feature>
<keyword evidence="3" id="KW-1185">Reference proteome</keyword>
<dbReference type="Proteomes" id="UP001172687">
    <property type="component" value="Unassembled WGS sequence"/>
</dbReference>
<dbReference type="RefSeq" id="WP_011779830.1">
    <property type="nucleotide sequence ID" value="NZ_CP070380.1"/>
</dbReference>
<name>A0ABT8HLX6_MYCAO</name>
<sequence length="99" mass="10127">MKNVTIATAFAAGLGAAVLGLAAPAVAAPTGGNADATISQLEAQGHRVVVNRLSGTPLSQASVVGIHKGGDIRSTVRDDFNDRTYQNTVTGSLYYVDVK</sequence>
<dbReference type="EMBL" id="JAUHTC010000093">
    <property type="protein sequence ID" value="MDN4521763.1"/>
    <property type="molecule type" value="Genomic_DNA"/>
</dbReference>
<proteinExistence type="predicted"/>
<organism evidence="2 3">
    <name type="scientific">Mycolicibacterium austroafricanum</name>
    <name type="common">Mycobacterium austroafricanum</name>
    <dbReference type="NCBI Taxonomy" id="39687"/>
    <lineage>
        <taxon>Bacteria</taxon>
        <taxon>Bacillati</taxon>
        <taxon>Actinomycetota</taxon>
        <taxon>Actinomycetes</taxon>
        <taxon>Mycobacteriales</taxon>
        <taxon>Mycobacteriaceae</taxon>
        <taxon>Mycolicibacterium</taxon>
    </lineage>
</organism>
<protein>
    <submittedName>
        <fullName evidence="2">Uncharacterized protein</fullName>
    </submittedName>
</protein>